<comment type="subcellular location">
    <subcellularLocation>
        <location evidence="1">Membrane</location>
        <topology evidence="1">Multi-pass membrane protein</topology>
    </subcellularLocation>
</comment>
<evidence type="ECO:0000256" key="3">
    <source>
        <dbReference type="ARBA" id="ARBA00022989"/>
    </source>
</evidence>
<protein>
    <submittedName>
        <fullName evidence="6">Protein-S-isoprenylcysteine O-methyltransferase Ste14</fullName>
    </submittedName>
</protein>
<feature type="transmembrane region" description="Helical" evidence="5">
    <location>
        <begin position="43"/>
        <end position="70"/>
    </location>
</feature>
<dbReference type="Gene3D" id="1.20.120.1630">
    <property type="match status" value="1"/>
</dbReference>
<keyword evidence="4 5" id="KW-0472">Membrane</keyword>
<keyword evidence="3 5" id="KW-1133">Transmembrane helix</keyword>
<dbReference type="Pfam" id="PF04140">
    <property type="entry name" value="ICMT"/>
    <property type="match status" value="1"/>
</dbReference>
<dbReference type="PANTHER" id="PTHR12714">
    <property type="entry name" value="PROTEIN-S ISOPRENYLCYSTEINE O-METHYLTRANSFERASE"/>
    <property type="match status" value="1"/>
</dbReference>
<proteinExistence type="predicted"/>
<dbReference type="GO" id="GO:0016020">
    <property type="term" value="C:membrane"/>
    <property type="evidence" value="ECO:0007669"/>
    <property type="project" value="UniProtKB-SubCell"/>
</dbReference>
<dbReference type="OrthoDB" id="9816156at2"/>
<dbReference type="AlphaFoldDB" id="A0A1M5TN08"/>
<dbReference type="RefSeq" id="WP_079603776.1">
    <property type="nucleotide sequence ID" value="NZ_LT670817.1"/>
</dbReference>
<dbReference type="PANTHER" id="PTHR12714:SF9">
    <property type="entry name" value="PROTEIN-S-ISOPRENYLCYSTEINE O-METHYLTRANSFERASE"/>
    <property type="match status" value="1"/>
</dbReference>
<evidence type="ECO:0000313" key="6">
    <source>
        <dbReference type="EMBL" id="SHH52094.1"/>
    </source>
</evidence>
<feature type="transmembrane region" description="Helical" evidence="5">
    <location>
        <begin position="6"/>
        <end position="22"/>
    </location>
</feature>
<evidence type="ECO:0000256" key="5">
    <source>
        <dbReference type="SAM" id="Phobius"/>
    </source>
</evidence>
<dbReference type="EMBL" id="LT670817">
    <property type="protein sequence ID" value="SHH52094.1"/>
    <property type="molecule type" value="Genomic_DNA"/>
</dbReference>
<keyword evidence="2 5" id="KW-0812">Transmembrane</keyword>
<organism evidence="6 7">
    <name type="scientific">Bradyrhizobium erythrophlei</name>
    <dbReference type="NCBI Taxonomy" id="1437360"/>
    <lineage>
        <taxon>Bacteria</taxon>
        <taxon>Pseudomonadati</taxon>
        <taxon>Pseudomonadota</taxon>
        <taxon>Alphaproteobacteria</taxon>
        <taxon>Hyphomicrobiales</taxon>
        <taxon>Nitrobacteraceae</taxon>
        <taxon>Bradyrhizobium</taxon>
    </lineage>
</organism>
<reference evidence="6 7" key="1">
    <citation type="submission" date="2016-11" db="EMBL/GenBank/DDBJ databases">
        <authorList>
            <person name="Jaros S."/>
            <person name="Januszkiewicz K."/>
            <person name="Wedrychowicz H."/>
        </authorList>
    </citation>
    <scope>NUCLEOTIDE SEQUENCE [LARGE SCALE GENOMIC DNA]</scope>
    <source>
        <strain evidence="6 7">GAS138</strain>
    </source>
</reference>
<feature type="transmembrane region" description="Helical" evidence="5">
    <location>
        <begin position="132"/>
        <end position="161"/>
    </location>
</feature>
<dbReference type="InterPro" id="IPR007269">
    <property type="entry name" value="ICMT_MeTrfase"/>
</dbReference>
<evidence type="ECO:0000313" key="7">
    <source>
        <dbReference type="Proteomes" id="UP000189796"/>
    </source>
</evidence>
<evidence type="ECO:0000256" key="2">
    <source>
        <dbReference type="ARBA" id="ARBA00022692"/>
    </source>
</evidence>
<dbReference type="Proteomes" id="UP000189796">
    <property type="component" value="Chromosome I"/>
</dbReference>
<dbReference type="NCBIfam" id="NF040696">
    <property type="entry name" value="isopcys_mtase"/>
    <property type="match status" value="1"/>
</dbReference>
<dbReference type="GO" id="GO:0032259">
    <property type="term" value="P:methylation"/>
    <property type="evidence" value="ECO:0007669"/>
    <property type="project" value="UniProtKB-KW"/>
</dbReference>
<dbReference type="InterPro" id="IPR054851">
    <property type="entry name" value="Isoprenylcys_mtase"/>
</dbReference>
<accession>A0A1M5TN08</accession>
<keyword evidence="6" id="KW-0489">Methyltransferase</keyword>
<evidence type="ECO:0000256" key="4">
    <source>
        <dbReference type="ARBA" id="ARBA00023136"/>
    </source>
</evidence>
<name>A0A1M5TN08_9BRAD</name>
<keyword evidence="6" id="KW-0808">Transferase</keyword>
<sequence>MTPAISKFVFVVLAVGWYLIRYEHARHSRRETIVRSARGPRETVLLLISLTGLGIVPFTYIVTGIPHFAAYTFHPLQAWLGTFCAAASLVMFRLTHRALGRNWSVSLDVRKGHQLITDGIYRKIRHPMYSAFWLWAIGQALLLPNWVAGFAGIVGFGSLFFGRIAEEERMMLEAFGDRYLEYMARTHRVIPRIF</sequence>
<evidence type="ECO:0000256" key="1">
    <source>
        <dbReference type="ARBA" id="ARBA00004141"/>
    </source>
</evidence>
<feature type="transmembrane region" description="Helical" evidence="5">
    <location>
        <begin position="76"/>
        <end position="94"/>
    </location>
</feature>
<gene>
    <name evidence="6" type="ORF">SAMN05443248_5088</name>
</gene>
<dbReference type="GO" id="GO:0004671">
    <property type="term" value="F:protein C-terminal S-isoprenylcysteine carboxyl O-methyltransferase activity"/>
    <property type="evidence" value="ECO:0007669"/>
    <property type="project" value="InterPro"/>
</dbReference>